<reference evidence="2" key="1">
    <citation type="journal article" date="2020" name="Fungal Divers.">
        <title>Resolving the Mortierellaceae phylogeny through synthesis of multi-gene phylogenetics and phylogenomics.</title>
        <authorList>
            <person name="Vandepol N."/>
            <person name="Liber J."/>
            <person name="Desiro A."/>
            <person name="Na H."/>
            <person name="Kennedy M."/>
            <person name="Barry K."/>
            <person name="Grigoriev I.V."/>
            <person name="Miller A.N."/>
            <person name="O'Donnell K."/>
            <person name="Stajich J.E."/>
            <person name="Bonito G."/>
        </authorList>
    </citation>
    <scope>NUCLEOTIDE SEQUENCE</scope>
    <source>
        <strain evidence="2">BC1065</strain>
    </source>
</reference>
<proteinExistence type="predicted"/>
<dbReference type="Proteomes" id="UP000807716">
    <property type="component" value="Unassembled WGS sequence"/>
</dbReference>
<evidence type="ECO:0000256" key="1">
    <source>
        <dbReference type="SAM" id="MobiDB-lite"/>
    </source>
</evidence>
<evidence type="ECO:0000313" key="2">
    <source>
        <dbReference type="EMBL" id="KAG0269557.1"/>
    </source>
</evidence>
<dbReference type="AlphaFoldDB" id="A0A9P6QI91"/>
<evidence type="ECO:0000313" key="3">
    <source>
        <dbReference type="Proteomes" id="UP000807716"/>
    </source>
</evidence>
<dbReference type="PANTHER" id="PTHR35585:SF1">
    <property type="entry name" value="HHE DOMAIN PROTEIN (AFU_ORTHOLOGUE AFUA_4G00730)"/>
    <property type="match status" value="1"/>
</dbReference>
<keyword evidence="3" id="KW-1185">Reference proteome</keyword>
<sequence>MARFSDLFITNHHKLEDSYNRLLTSKNSDERGRRQNEFVWGMARLLIAEELIYYPTLEKIDSFNAGLTTRSQDKGQSMIPYILYQQQVKSLLISFHDIPPTHPDFESLARKIWNMYSAHLEEQESGDLRILEQNLSQEESANLAKAFERTRYLIPMTYCCCYCPSCAHSTDQPLDQHPQEAHQHHDQHHHQLQKEQQQQQRPLAFDTASSLLRAPVSKIRDALRQFPQEE</sequence>
<organism evidence="2 3">
    <name type="scientific">Actinomortierella ambigua</name>
    <dbReference type="NCBI Taxonomy" id="1343610"/>
    <lineage>
        <taxon>Eukaryota</taxon>
        <taxon>Fungi</taxon>
        <taxon>Fungi incertae sedis</taxon>
        <taxon>Mucoromycota</taxon>
        <taxon>Mortierellomycotina</taxon>
        <taxon>Mortierellomycetes</taxon>
        <taxon>Mortierellales</taxon>
        <taxon>Mortierellaceae</taxon>
        <taxon>Actinomortierella</taxon>
    </lineage>
</organism>
<dbReference type="PANTHER" id="PTHR35585">
    <property type="entry name" value="HHE DOMAIN PROTEIN (AFU_ORTHOLOGUE AFUA_4G00730)"/>
    <property type="match status" value="1"/>
</dbReference>
<gene>
    <name evidence="2" type="ORF">DFQ27_003020</name>
</gene>
<dbReference type="EMBL" id="JAAAJB010000022">
    <property type="protein sequence ID" value="KAG0269557.1"/>
    <property type="molecule type" value="Genomic_DNA"/>
</dbReference>
<dbReference type="OrthoDB" id="9983919at2759"/>
<comment type="caution">
    <text evidence="2">The sequence shown here is derived from an EMBL/GenBank/DDBJ whole genome shotgun (WGS) entry which is preliminary data.</text>
</comment>
<accession>A0A9P6QI91</accession>
<feature type="region of interest" description="Disordered" evidence="1">
    <location>
        <begin position="172"/>
        <end position="207"/>
    </location>
</feature>
<protein>
    <submittedName>
        <fullName evidence="2">Uncharacterized protein</fullName>
    </submittedName>
</protein>
<name>A0A9P6QI91_9FUNG</name>